<dbReference type="GO" id="GO:0032389">
    <property type="term" value="C:MutLalpha complex"/>
    <property type="evidence" value="ECO:0007669"/>
    <property type="project" value="TreeGrafter"/>
</dbReference>
<dbReference type="GO" id="GO:0005524">
    <property type="term" value="F:ATP binding"/>
    <property type="evidence" value="ECO:0007669"/>
    <property type="project" value="InterPro"/>
</dbReference>
<feature type="domain" description="DNA mismatch repair protein S5" evidence="7">
    <location>
        <begin position="226"/>
        <end position="345"/>
    </location>
</feature>
<dbReference type="NCBIfam" id="TIGR00585">
    <property type="entry name" value="mutl"/>
    <property type="match status" value="1"/>
</dbReference>
<dbReference type="InterPro" id="IPR020568">
    <property type="entry name" value="Ribosomal_Su5_D2-typ_SF"/>
</dbReference>
<feature type="compositionally biased region" description="Basic and acidic residues" evidence="6">
    <location>
        <begin position="366"/>
        <end position="377"/>
    </location>
</feature>
<dbReference type="AlphaFoldDB" id="A0A9P6TAR4"/>
<dbReference type="InterPro" id="IPR032189">
    <property type="entry name" value="Mlh1_C"/>
</dbReference>
<dbReference type="Gene3D" id="3.30.565.10">
    <property type="entry name" value="Histidine kinase-like ATPase, C-terminal domain"/>
    <property type="match status" value="1"/>
</dbReference>
<dbReference type="Proteomes" id="UP000886653">
    <property type="component" value="Unassembled WGS sequence"/>
</dbReference>
<evidence type="ECO:0000256" key="3">
    <source>
        <dbReference type="ARBA" id="ARBA00022763"/>
    </source>
</evidence>
<dbReference type="Pfam" id="PF01119">
    <property type="entry name" value="DNA_mis_repair"/>
    <property type="match status" value="1"/>
</dbReference>
<protein>
    <recommendedName>
        <fullName evidence="7">DNA mismatch repair protein S5 domain-containing protein</fullName>
    </recommendedName>
</protein>
<comment type="subcellular location">
    <subcellularLocation>
        <location evidence="1">Nucleus</location>
    </subcellularLocation>
</comment>
<dbReference type="Pfam" id="PF16413">
    <property type="entry name" value="Mlh1_C"/>
    <property type="match status" value="1"/>
</dbReference>
<evidence type="ECO:0000256" key="4">
    <source>
        <dbReference type="ARBA" id="ARBA00023204"/>
    </source>
</evidence>
<sequence length="731" mass="82006">MASSGLTPRPIVALDESVVNRIAAGEIIVRPSNAVKELLENCIDAGATNIKITVKDGGVKMLQIQDNGSGIRKDDLRILCERFTTSKIRKFDDLTSLRTYGFRGEALASISHVAHLTVATKTEGSGTGWKAKYLDSQLVPLKVGAPADPQPCAGNNGTVITVEDMFYNVPQRRKALQSAGEEYRKIVDVVTKYAIHNEGVAISCKKAGSANPDVNTSASATTLETIGRLQSEQLKKELIRLKFEDEDLDYKVDGYFSGANFTLKKPTTLIFINHRLVDCSPLRKSLEITYSPILPKGTFAFIYISLEIEPSKVDPNVHPNKKEVHFLNEDEIIEKICENLNKILAGTNSSRSFHIQTLLPQSMTGKPREMPEGDRTETTQSSNKNNKLPPQKMVRSDHQTQTLDAFVRPNNPKEALESNSTSRHSSSARHADLTDSPPEQSLSSSKEPATTVNPVTNTSAKIDESVCVLGSVHQIRSQIKQSKDLALEELIRRHVLVGVVSLHKGYSMVQHETRIYLIRHPAFCEELFYQLGARQFGAYQRIKLSPPPALKHLVRLAVMREPSEDLDKYGRDKAIEKICRTLKSKAPMLDEYFSLKINDEGDVESLPVLISGYVPNLEKLPLFLMRLALQCNWKEEMKCFITFLRELAFFYVPSRTQSEEDDQAIEGQIKEKIFPAMRSYLHPPKSLWEHTRLATSLPELYKVFESSSSTLGASWHMYEFSRFQVLCFSVM</sequence>
<name>A0A9P6TAR4_9BASI</name>
<evidence type="ECO:0000256" key="1">
    <source>
        <dbReference type="ARBA" id="ARBA00004123"/>
    </source>
</evidence>
<dbReference type="InterPro" id="IPR014721">
    <property type="entry name" value="Ribsml_uS5_D2-typ_fold_subgr"/>
</dbReference>
<dbReference type="SUPFAM" id="SSF54211">
    <property type="entry name" value="Ribosomal protein S5 domain 2-like"/>
    <property type="match status" value="1"/>
</dbReference>
<dbReference type="OrthoDB" id="10263226at2759"/>
<dbReference type="PANTHER" id="PTHR10073:SF12">
    <property type="entry name" value="DNA MISMATCH REPAIR PROTEIN MLH1"/>
    <property type="match status" value="1"/>
</dbReference>
<dbReference type="EMBL" id="MU167287">
    <property type="protein sequence ID" value="KAG0144880.1"/>
    <property type="molecule type" value="Genomic_DNA"/>
</dbReference>
<dbReference type="SMART" id="SM01340">
    <property type="entry name" value="DNA_mis_repair"/>
    <property type="match status" value="1"/>
</dbReference>
<dbReference type="GO" id="GO:0140664">
    <property type="term" value="F:ATP-dependent DNA damage sensor activity"/>
    <property type="evidence" value="ECO:0007669"/>
    <property type="project" value="InterPro"/>
</dbReference>
<dbReference type="InterPro" id="IPR002099">
    <property type="entry name" value="MutL/Mlh/PMS"/>
</dbReference>
<evidence type="ECO:0000256" key="6">
    <source>
        <dbReference type="SAM" id="MobiDB-lite"/>
    </source>
</evidence>
<dbReference type="Pfam" id="PF13589">
    <property type="entry name" value="HATPase_c_3"/>
    <property type="match status" value="1"/>
</dbReference>
<feature type="region of interest" description="Disordered" evidence="6">
    <location>
        <begin position="358"/>
        <end position="457"/>
    </location>
</feature>
<accession>A0A9P6TAR4</accession>
<dbReference type="InterPro" id="IPR014762">
    <property type="entry name" value="DNA_mismatch_repair_CS"/>
</dbReference>
<gene>
    <name evidence="8" type="ORF">CROQUDRAFT_716413</name>
</gene>
<dbReference type="GO" id="GO:0030983">
    <property type="term" value="F:mismatched DNA binding"/>
    <property type="evidence" value="ECO:0007669"/>
    <property type="project" value="InterPro"/>
</dbReference>
<evidence type="ECO:0000313" key="9">
    <source>
        <dbReference type="Proteomes" id="UP000886653"/>
    </source>
</evidence>
<dbReference type="CDD" id="cd16926">
    <property type="entry name" value="HATPase_MutL-MLH-PMS-like"/>
    <property type="match status" value="1"/>
</dbReference>
<dbReference type="GO" id="GO:0061982">
    <property type="term" value="P:meiosis I cell cycle process"/>
    <property type="evidence" value="ECO:0007669"/>
    <property type="project" value="UniProtKB-ARBA"/>
</dbReference>
<evidence type="ECO:0000256" key="5">
    <source>
        <dbReference type="ARBA" id="ARBA00023242"/>
    </source>
</evidence>
<reference evidence="8" key="1">
    <citation type="submission" date="2013-11" db="EMBL/GenBank/DDBJ databases">
        <title>Genome sequence of the fusiform rust pathogen reveals effectors for host alternation and coevolution with pine.</title>
        <authorList>
            <consortium name="DOE Joint Genome Institute"/>
            <person name="Smith K."/>
            <person name="Pendleton A."/>
            <person name="Kubisiak T."/>
            <person name="Anderson C."/>
            <person name="Salamov A."/>
            <person name="Aerts A."/>
            <person name="Riley R."/>
            <person name="Clum A."/>
            <person name="Lindquist E."/>
            <person name="Ence D."/>
            <person name="Campbell M."/>
            <person name="Kronenberg Z."/>
            <person name="Feau N."/>
            <person name="Dhillon B."/>
            <person name="Hamelin R."/>
            <person name="Burleigh J."/>
            <person name="Smith J."/>
            <person name="Yandell M."/>
            <person name="Nelson C."/>
            <person name="Grigoriev I."/>
            <person name="Davis J."/>
        </authorList>
    </citation>
    <scope>NUCLEOTIDE SEQUENCE</scope>
    <source>
        <strain evidence="8">G11</strain>
    </source>
</reference>
<dbReference type="GO" id="GO:0016887">
    <property type="term" value="F:ATP hydrolysis activity"/>
    <property type="evidence" value="ECO:0007669"/>
    <property type="project" value="InterPro"/>
</dbReference>
<dbReference type="FunFam" id="3.30.565.10:FF:000109">
    <property type="entry name" value="Related to MLH1-DNA mismatch repair protein"/>
    <property type="match status" value="1"/>
</dbReference>
<keyword evidence="5" id="KW-0539">Nucleus</keyword>
<keyword evidence="4" id="KW-0234">DNA repair</keyword>
<dbReference type="InterPro" id="IPR013507">
    <property type="entry name" value="DNA_mismatch_S5_2-like"/>
</dbReference>
<feature type="compositionally biased region" description="Polar residues" evidence="6">
    <location>
        <begin position="437"/>
        <end position="457"/>
    </location>
</feature>
<organism evidence="8 9">
    <name type="scientific">Cronartium quercuum f. sp. fusiforme G11</name>
    <dbReference type="NCBI Taxonomy" id="708437"/>
    <lineage>
        <taxon>Eukaryota</taxon>
        <taxon>Fungi</taxon>
        <taxon>Dikarya</taxon>
        <taxon>Basidiomycota</taxon>
        <taxon>Pucciniomycotina</taxon>
        <taxon>Pucciniomycetes</taxon>
        <taxon>Pucciniales</taxon>
        <taxon>Coleosporiaceae</taxon>
        <taxon>Cronartium</taxon>
    </lineage>
</organism>
<evidence type="ECO:0000259" key="7">
    <source>
        <dbReference type="SMART" id="SM01340"/>
    </source>
</evidence>
<evidence type="ECO:0000256" key="2">
    <source>
        <dbReference type="ARBA" id="ARBA00006082"/>
    </source>
</evidence>
<evidence type="ECO:0000313" key="8">
    <source>
        <dbReference type="EMBL" id="KAG0144880.1"/>
    </source>
</evidence>
<dbReference type="InterPro" id="IPR036890">
    <property type="entry name" value="HATPase_C_sf"/>
</dbReference>
<comment type="caution">
    <text evidence="8">The sequence shown here is derived from an EMBL/GenBank/DDBJ whole genome shotgun (WGS) entry which is preliminary data.</text>
</comment>
<feature type="compositionally biased region" description="Polar residues" evidence="6">
    <location>
        <begin position="378"/>
        <end position="388"/>
    </location>
</feature>
<proteinExistence type="inferred from homology"/>
<dbReference type="GO" id="GO:0006298">
    <property type="term" value="P:mismatch repair"/>
    <property type="evidence" value="ECO:0007669"/>
    <property type="project" value="InterPro"/>
</dbReference>
<dbReference type="PROSITE" id="PS00058">
    <property type="entry name" value="DNA_MISMATCH_REPAIR_1"/>
    <property type="match status" value="1"/>
</dbReference>
<dbReference type="FunFam" id="3.30.230.10:FF:000014">
    <property type="entry name" value="DNA mismatch repair protein Mlh1"/>
    <property type="match status" value="1"/>
</dbReference>
<dbReference type="Gene3D" id="3.30.230.10">
    <property type="match status" value="1"/>
</dbReference>
<keyword evidence="9" id="KW-1185">Reference proteome</keyword>
<comment type="similarity">
    <text evidence="2">Belongs to the DNA mismatch repair MutL/HexB family.</text>
</comment>
<dbReference type="InterPro" id="IPR038973">
    <property type="entry name" value="MutL/Mlh/Pms-like"/>
</dbReference>
<keyword evidence="3" id="KW-0227">DNA damage</keyword>
<dbReference type="PANTHER" id="PTHR10073">
    <property type="entry name" value="DNA MISMATCH REPAIR PROTEIN MLH, PMS, MUTL"/>
    <property type="match status" value="1"/>
</dbReference>
<dbReference type="SUPFAM" id="SSF55874">
    <property type="entry name" value="ATPase domain of HSP90 chaperone/DNA topoisomerase II/histidine kinase"/>
    <property type="match status" value="1"/>
</dbReference>